<accession>A0A933NXI5</accession>
<evidence type="ECO:0008006" key="3">
    <source>
        <dbReference type="Google" id="ProtNLM"/>
    </source>
</evidence>
<gene>
    <name evidence="1" type="ORF">HY834_01785</name>
</gene>
<sequence length="73" mass="8096">MNFRHPVAKHICAVFPMKDEVLLVFEHGRLLSNESGLLEGDTRQVRTIHLRPGTPLPENAIGLLLAEAVALRS</sequence>
<dbReference type="EMBL" id="JACRAF010000005">
    <property type="protein sequence ID" value="MBI4920452.1"/>
    <property type="molecule type" value="Genomic_DNA"/>
</dbReference>
<dbReference type="Proteomes" id="UP000782610">
    <property type="component" value="Unassembled WGS sequence"/>
</dbReference>
<organism evidence="1 2">
    <name type="scientific">Devosia nanyangense</name>
    <dbReference type="NCBI Taxonomy" id="1228055"/>
    <lineage>
        <taxon>Bacteria</taxon>
        <taxon>Pseudomonadati</taxon>
        <taxon>Pseudomonadota</taxon>
        <taxon>Alphaproteobacteria</taxon>
        <taxon>Hyphomicrobiales</taxon>
        <taxon>Devosiaceae</taxon>
        <taxon>Devosia</taxon>
    </lineage>
</organism>
<name>A0A933NXI5_9HYPH</name>
<evidence type="ECO:0000313" key="1">
    <source>
        <dbReference type="EMBL" id="MBI4920452.1"/>
    </source>
</evidence>
<evidence type="ECO:0000313" key="2">
    <source>
        <dbReference type="Proteomes" id="UP000782610"/>
    </source>
</evidence>
<dbReference type="AlphaFoldDB" id="A0A933NXI5"/>
<comment type="caution">
    <text evidence="1">The sequence shown here is derived from an EMBL/GenBank/DDBJ whole genome shotgun (WGS) entry which is preliminary data.</text>
</comment>
<reference evidence="1" key="1">
    <citation type="submission" date="2020-07" db="EMBL/GenBank/DDBJ databases">
        <title>Huge and variable diversity of episymbiotic CPR bacteria and DPANN archaea in groundwater ecosystems.</title>
        <authorList>
            <person name="He C.Y."/>
            <person name="Keren R."/>
            <person name="Whittaker M."/>
            <person name="Farag I.F."/>
            <person name="Doudna J."/>
            <person name="Cate J.H.D."/>
            <person name="Banfield J.F."/>
        </authorList>
    </citation>
    <scope>NUCLEOTIDE SEQUENCE</scope>
    <source>
        <strain evidence="1">NC_groundwater_1586_Pr3_B-0.1um_66_15</strain>
    </source>
</reference>
<protein>
    <recommendedName>
        <fullName evidence="3">DUF1801 domain-containing protein</fullName>
    </recommendedName>
</protein>
<proteinExistence type="predicted"/>